<evidence type="ECO:0000313" key="6">
    <source>
        <dbReference type="Proteomes" id="UP001515480"/>
    </source>
</evidence>
<evidence type="ECO:0000259" key="4">
    <source>
        <dbReference type="PROSITE" id="PS50222"/>
    </source>
</evidence>
<dbReference type="Gene3D" id="3.40.640.10">
    <property type="entry name" value="Type I PLP-dependent aspartate aminotransferase-like (Major domain)"/>
    <property type="match status" value="1"/>
</dbReference>
<dbReference type="Gene3D" id="3.90.1150.10">
    <property type="entry name" value="Aspartate Aminotransferase, domain 1"/>
    <property type="match status" value="1"/>
</dbReference>
<dbReference type="InterPro" id="IPR015422">
    <property type="entry name" value="PyrdxlP-dep_Trfase_small"/>
</dbReference>
<sequence>MRQALPGIARRSIARVPARQATLPARKILESRLEGIASYEERAFRSKLGATIGAFPPERFDSFVHNIFEQTTLATGTHGISLSQMPVLIDAIRTRCPLASAVLDVETAVRHFERADKDGDGQLSCEEVRGYLHDHVLHMMYTRHLDAELSVRRAGDQLSRTPLLEARVQQLVPNIDRDGMHANRLVLFGGVKPEHHHNPVLMRTNDYLQLSGHAEVAAATAEVLLHDKVTERRARVFTLDSPDRHRALELRIAGLLGAQDACLAMSGAHAVKGLLETLCTSATPIYADRLSWTTSSLRHTLKASIIPFSHNSMSGLRNLAEEEPGVIVVDGVYGNGACAHLKEAASIAETTGSVLVVDETHSFGCAAGGLGLCEELGISHLVHFRAFGFSKAFASRGGIIVGPSRALEAFRFIDRQMIFSTAPLEHEIVGYDATLDVLLRDDWRREALHNNHARLKAGLLDLGYVDDIMRSDRQILAIITGDAERTSKFRNFLAERGVFGSVFCPPATREGRAYVRFTVNSGVTGDQIEHFLNIMREARHILLDTHTG</sequence>
<dbReference type="GO" id="GO:0008710">
    <property type="term" value="F:8-amino-7-oxononanoate synthase activity"/>
    <property type="evidence" value="ECO:0007669"/>
    <property type="project" value="TreeGrafter"/>
</dbReference>
<dbReference type="SUPFAM" id="SSF53383">
    <property type="entry name" value="PLP-dependent transferases"/>
    <property type="match status" value="1"/>
</dbReference>
<dbReference type="PANTHER" id="PTHR13693:SF100">
    <property type="entry name" value="8-AMINO-7-OXONONANOATE SYNTHASE"/>
    <property type="match status" value="1"/>
</dbReference>
<dbReference type="InterPro" id="IPR015421">
    <property type="entry name" value="PyrdxlP-dep_Trfase_major"/>
</dbReference>
<dbReference type="GO" id="GO:0009102">
    <property type="term" value="P:biotin biosynthetic process"/>
    <property type="evidence" value="ECO:0007669"/>
    <property type="project" value="TreeGrafter"/>
</dbReference>
<dbReference type="Pfam" id="PF00155">
    <property type="entry name" value="Aminotran_1_2"/>
    <property type="match status" value="1"/>
</dbReference>
<evidence type="ECO:0000256" key="2">
    <source>
        <dbReference type="ARBA" id="ARBA00022679"/>
    </source>
</evidence>
<dbReference type="PROSITE" id="PS00018">
    <property type="entry name" value="EF_HAND_1"/>
    <property type="match status" value="1"/>
</dbReference>
<dbReference type="PROSITE" id="PS50222">
    <property type="entry name" value="EF_HAND_2"/>
    <property type="match status" value="1"/>
</dbReference>
<evidence type="ECO:0000313" key="5">
    <source>
        <dbReference type="EMBL" id="KAL1504137.1"/>
    </source>
</evidence>
<dbReference type="InterPro" id="IPR015424">
    <property type="entry name" value="PyrdxlP-dep_Trfase"/>
</dbReference>
<keyword evidence="6" id="KW-1185">Reference proteome</keyword>
<dbReference type="AlphaFoldDB" id="A0AB34IRT4"/>
<feature type="domain" description="EF-hand" evidence="4">
    <location>
        <begin position="103"/>
        <end position="138"/>
    </location>
</feature>
<dbReference type="InterPro" id="IPR050087">
    <property type="entry name" value="AON_synthase_class-II"/>
</dbReference>
<dbReference type="InterPro" id="IPR004839">
    <property type="entry name" value="Aminotransferase_I/II_large"/>
</dbReference>
<keyword evidence="2" id="KW-0808">Transferase</keyword>
<protein>
    <recommendedName>
        <fullName evidence="4">EF-hand domain-containing protein</fullName>
    </recommendedName>
</protein>
<dbReference type="GO" id="GO:0030170">
    <property type="term" value="F:pyridoxal phosphate binding"/>
    <property type="evidence" value="ECO:0007669"/>
    <property type="project" value="InterPro"/>
</dbReference>
<dbReference type="GO" id="GO:0005509">
    <property type="term" value="F:calcium ion binding"/>
    <property type="evidence" value="ECO:0007669"/>
    <property type="project" value="InterPro"/>
</dbReference>
<dbReference type="InterPro" id="IPR018247">
    <property type="entry name" value="EF_Hand_1_Ca_BS"/>
</dbReference>
<dbReference type="Proteomes" id="UP001515480">
    <property type="component" value="Unassembled WGS sequence"/>
</dbReference>
<reference evidence="5 6" key="1">
    <citation type="journal article" date="2024" name="Science">
        <title>Giant polyketide synthase enzymes in the biosynthesis of giant marine polyether toxins.</title>
        <authorList>
            <person name="Fallon T.R."/>
            <person name="Shende V.V."/>
            <person name="Wierzbicki I.H."/>
            <person name="Pendleton A.L."/>
            <person name="Watervoot N.F."/>
            <person name="Auber R.P."/>
            <person name="Gonzalez D.J."/>
            <person name="Wisecaver J.H."/>
            <person name="Moore B.S."/>
        </authorList>
    </citation>
    <scope>NUCLEOTIDE SEQUENCE [LARGE SCALE GENOMIC DNA]</scope>
    <source>
        <strain evidence="5 6">12B1</strain>
    </source>
</reference>
<proteinExistence type="predicted"/>
<organism evidence="5 6">
    <name type="scientific">Prymnesium parvum</name>
    <name type="common">Toxic golden alga</name>
    <dbReference type="NCBI Taxonomy" id="97485"/>
    <lineage>
        <taxon>Eukaryota</taxon>
        <taxon>Haptista</taxon>
        <taxon>Haptophyta</taxon>
        <taxon>Prymnesiophyceae</taxon>
        <taxon>Prymnesiales</taxon>
        <taxon>Prymnesiaceae</taxon>
        <taxon>Prymnesium</taxon>
    </lineage>
</organism>
<keyword evidence="3" id="KW-0663">Pyridoxal phosphate</keyword>
<comment type="cofactor">
    <cofactor evidence="1">
        <name>pyridoxal 5'-phosphate</name>
        <dbReference type="ChEBI" id="CHEBI:597326"/>
    </cofactor>
</comment>
<evidence type="ECO:0000256" key="1">
    <source>
        <dbReference type="ARBA" id="ARBA00001933"/>
    </source>
</evidence>
<dbReference type="InterPro" id="IPR002048">
    <property type="entry name" value="EF_hand_dom"/>
</dbReference>
<dbReference type="EMBL" id="JBGBPQ010000020">
    <property type="protein sequence ID" value="KAL1504137.1"/>
    <property type="molecule type" value="Genomic_DNA"/>
</dbReference>
<comment type="caution">
    <text evidence="5">The sequence shown here is derived from an EMBL/GenBank/DDBJ whole genome shotgun (WGS) entry which is preliminary data.</text>
</comment>
<dbReference type="PANTHER" id="PTHR13693">
    <property type="entry name" value="CLASS II AMINOTRANSFERASE/8-AMINO-7-OXONONANOATE SYNTHASE"/>
    <property type="match status" value="1"/>
</dbReference>
<name>A0AB34IRT4_PRYPA</name>
<evidence type="ECO:0000256" key="3">
    <source>
        <dbReference type="ARBA" id="ARBA00022898"/>
    </source>
</evidence>
<gene>
    <name evidence="5" type="ORF">AB1Y20_010547</name>
</gene>
<accession>A0AB34IRT4</accession>